<dbReference type="InterPro" id="IPR018062">
    <property type="entry name" value="HTH_AraC-typ_CS"/>
</dbReference>
<dbReference type="InterPro" id="IPR009057">
    <property type="entry name" value="Homeodomain-like_sf"/>
</dbReference>
<dbReference type="SUPFAM" id="SSF55874">
    <property type="entry name" value="ATPase domain of HSP90 chaperone/DNA topoisomerase II/histidine kinase"/>
    <property type="match status" value="1"/>
</dbReference>
<dbReference type="FunFam" id="3.30.565.10:FF:000006">
    <property type="entry name" value="Sensor histidine kinase WalK"/>
    <property type="match status" value="1"/>
</dbReference>
<keyword evidence="10" id="KW-0472">Membrane</keyword>
<evidence type="ECO:0000256" key="5">
    <source>
        <dbReference type="ARBA" id="ARBA00022777"/>
    </source>
</evidence>
<name>A0A368V916_9BACT</name>
<dbReference type="InterPro" id="IPR004358">
    <property type="entry name" value="Sig_transdc_His_kin-like_C"/>
</dbReference>
<dbReference type="PANTHER" id="PTHR43547:SF2">
    <property type="entry name" value="HYBRID SIGNAL TRANSDUCTION HISTIDINE KINASE C"/>
    <property type="match status" value="1"/>
</dbReference>
<dbReference type="InterPro" id="IPR011006">
    <property type="entry name" value="CheY-like_superfamily"/>
</dbReference>
<dbReference type="FunFam" id="1.10.287.130:FF:000045">
    <property type="entry name" value="Two-component system sensor histidine kinase/response regulator"/>
    <property type="match status" value="1"/>
</dbReference>
<evidence type="ECO:0000259" key="11">
    <source>
        <dbReference type="PROSITE" id="PS01124"/>
    </source>
</evidence>
<dbReference type="InterPro" id="IPR011110">
    <property type="entry name" value="Reg_prop"/>
</dbReference>
<dbReference type="InterPro" id="IPR003594">
    <property type="entry name" value="HATPase_dom"/>
</dbReference>
<dbReference type="Gene3D" id="1.10.287.130">
    <property type="match status" value="1"/>
</dbReference>
<dbReference type="PROSITE" id="PS50110">
    <property type="entry name" value="RESPONSE_REGULATORY"/>
    <property type="match status" value="1"/>
</dbReference>
<keyword evidence="5 14" id="KW-0418">Kinase</keyword>
<dbReference type="SMART" id="SM00342">
    <property type="entry name" value="HTH_ARAC"/>
    <property type="match status" value="1"/>
</dbReference>
<evidence type="ECO:0000256" key="6">
    <source>
        <dbReference type="ARBA" id="ARBA00023015"/>
    </source>
</evidence>
<dbReference type="PROSITE" id="PS50109">
    <property type="entry name" value="HIS_KIN"/>
    <property type="match status" value="1"/>
</dbReference>
<dbReference type="InterPro" id="IPR003661">
    <property type="entry name" value="HisK_dim/P_dom"/>
</dbReference>
<dbReference type="EC" id="2.7.13.3" evidence="2"/>
<dbReference type="Gene3D" id="2.60.40.10">
    <property type="entry name" value="Immunoglobulins"/>
    <property type="match status" value="1"/>
</dbReference>
<dbReference type="Gene3D" id="2.130.10.10">
    <property type="entry name" value="YVTN repeat-like/Quinoprotein amine dehydrogenase"/>
    <property type="match status" value="2"/>
</dbReference>
<feature type="domain" description="Response regulatory" evidence="13">
    <location>
        <begin position="1090"/>
        <end position="1205"/>
    </location>
</feature>
<dbReference type="FunFam" id="3.40.50.2300:FF:000138">
    <property type="entry name" value="Two-component system sensor histidine kinase/response regulator"/>
    <property type="match status" value="1"/>
</dbReference>
<dbReference type="InterPro" id="IPR015943">
    <property type="entry name" value="WD40/YVTN_repeat-like_dom_sf"/>
</dbReference>
<keyword evidence="15" id="KW-1185">Reference proteome</keyword>
<dbReference type="Gene3D" id="3.30.565.10">
    <property type="entry name" value="Histidine kinase-like ATPase, C-terminal domain"/>
    <property type="match status" value="1"/>
</dbReference>
<evidence type="ECO:0000313" key="14">
    <source>
        <dbReference type="EMBL" id="RCW37602.1"/>
    </source>
</evidence>
<keyword evidence="4" id="KW-0808">Transferase</keyword>
<dbReference type="InterPro" id="IPR036097">
    <property type="entry name" value="HisK_dim/P_sf"/>
</dbReference>
<dbReference type="SMART" id="SM00387">
    <property type="entry name" value="HATPase_c"/>
    <property type="match status" value="1"/>
</dbReference>
<evidence type="ECO:0000256" key="1">
    <source>
        <dbReference type="ARBA" id="ARBA00000085"/>
    </source>
</evidence>
<dbReference type="EMBL" id="QPIZ01000005">
    <property type="protein sequence ID" value="RCW37602.1"/>
    <property type="molecule type" value="Genomic_DNA"/>
</dbReference>
<dbReference type="SUPFAM" id="SSF52172">
    <property type="entry name" value="CheY-like"/>
    <property type="match status" value="1"/>
</dbReference>
<dbReference type="Proteomes" id="UP000252733">
    <property type="component" value="Unassembled WGS sequence"/>
</dbReference>
<dbReference type="Pfam" id="PF00072">
    <property type="entry name" value="Response_reg"/>
    <property type="match status" value="1"/>
</dbReference>
<dbReference type="PANTHER" id="PTHR43547">
    <property type="entry name" value="TWO-COMPONENT HISTIDINE KINASE"/>
    <property type="match status" value="1"/>
</dbReference>
<dbReference type="Pfam" id="PF00512">
    <property type="entry name" value="HisKA"/>
    <property type="match status" value="1"/>
</dbReference>
<reference evidence="14 15" key="1">
    <citation type="submission" date="2018-07" db="EMBL/GenBank/DDBJ databases">
        <title>Freshwater and sediment microbial communities from various areas in North America, analyzing microbe dynamics in response to fracking.</title>
        <authorList>
            <person name="Lamendella R."/>
        </authorList>
    </citation>
    <scope>NUCLEOTIDE SEQUENCE [LARGE SCALE GENOMIC DNA]</scope>
    <source>
        <strain evidence="14 15">160A</strain>
    </source>
</reference>
<dbReference type="Pfam" id="PF12833">
    <property type="entry name" value="HTH_18"/>
    <property type="match status" value="1"/>
</dbReference>
<keyword evidence="7" id="KW-0238">DNA-binding</keyword>
<keyword evidence="6" id="KW-0805">Transcription regulation</keyword>
<dbReference type="GO" id="GO:0043565">
    <property type="term" value="F:sequence-specific DNA binding"/>
    <property type="evidence" value="ECO:0007669"/>
    <property type="project" value="InterPro"/>
</dbReference>
<dbReference type="CDD" id="cd00075">
    <property type="entry name" value="HATPase"/>
    <property type="match status" value="1"/>
</dbReference>
<dbReference type="FunFam" id="2.60.40.10:FF:000791">
    <property type="entry name" value="Two-component system sensor histidine kinase/response regulator"/>
    <property type="match status" value="1"/>
</dbReference>
<evidence type="ECO:0000259" key="12">
    <source>
        <dbReference type="PROSITE" id="PS50109"/>
    </source>
</evidence>
<dbReference type="SUPFAM" id="SSF63829">
    <property type="entry name" value="Calcium-dependent phosphotriesterase"/>
    <property type="match status" value="3"/>
</dbReference>
<feature type="domain" description="HTH araC/xylS-type" evidence="11">
    <location>
        <begin position="1237"/>
        <end position="1337"/>
    </location>
</feature>
<keyword evidence="3 9" id="KW-0597">Phosphoprotein</keyword>
<dbReference type="Pfam" id="PF02518">
    <property type="entry name" value="HATPase_c"/>
    <property type="match status" value="1"/>
</dbReference>
<organism evidence="14 15">
    <name type="scientific">Marinilabilia salmonicolor</name>
    <dbReference type="NCBI Taxonomy" id="989"/>
    <lineage>
        <taxon>Bacteria</taxon>
        <taxon>Pseudomonadati</taxon>
        <taxon>Bacteroidota</taxon>
        <taxon>Bacteroidia</taxon>
        <taxon>Marinilabiliales</taxon>
        <taxon>Marinilabiliaceae</taxon>
        <taxon>Marinilabilia</taxon>
    </lineage>
</organism>
<proteinExistence type="predicted"/>
<keyword evidence="8" id="KW-0804">Transcription</keyword>
<dbReference type="PROSITE" id="PS00041">
    <property type="entry name" value="HTH_ARAC_FAMILY_1"/>
    <property type="match status" value="1"/>
</dbReference>
<dbReference type="SMART" id="SM00388">
    <property type="entry name" value="HisKA"/>
    <property type="match status" value="1"/>
</dbReference>
<evidence type="ECO:0000256" key="10">
    <source>
        <dbReference type="SAM" id="Phobius"/>
    </source>
</evidence>
<feature type="modified residue" description="4-aspartylphosphate" evidence="9">
    <location>
        <position position="1138"/>
    </location>
</feature>
<dbReference type="InterPro" id="IPR036890">
    <property type="entry name" value="HATPase_C_sf"/>
</dbReference>
<feature type="transmembrane region" description="Helical" evidence="10">
    <location>
        <begin position="777"/>
        <end position="799"/>
    </location>
</feature>
<dbReference type="Pfam" id="PF07494">
    <property type="entry name" value="Reg_prop"/>
    <property type="match status" value="2"/>
</dbReference>
<comment type="caution">
    <text evidence="14">The sequence shown here is derived from an EMBL/GenBank/DDBJ whole genome shotgun (WGS) entry which is preliminary data.</text>
</comment>
<protein>
    <recommendedName>
        <fullName evidence="2">histidine kinase</fullName>
        <ecNumber evidence="2">2.7.13.3</ecNumber>
    </recommendedName>
</protein>
<dbReference type="InterPro" id="IPR001789">
    <property type="entry name" value="Sig_transdc_resp-reg_receiver"/>
</dbReference>
<dbReference type="PRINTS" id="PR00344">
    <property type="entry name" value="BCTRLSENSOR"/>
</dbReference>
<evidence type="ECO:0000256" key="2">
    <source>
        <dbReference type="ARBA" id="ARBA00012438"/>
    </source>
</evidence>
<dbReference type="Gene3D" id="1.10.10.60">
    <property type="entry name" value="Homeodomain-like"/>
    <property type="match status" value="1"/>
</dbReference>
<dbReference type="GO" id="GO:0003700">
    <property type="term" value="F:DNA-binding transcription factor activity"/>
    <property type="evidence" value="ECO:0007669"/>
    <property type="project" value="InterPro"/>
</dbReference>
<gene>
    <name evidence="14" type="ORF">DFO77_105111</name>
</gene>
<dbReference type="SMART" id="SM00448">
    <property type="entry name" value="REC"/>
    <property type="match status" value="1"/>
</dbReference>
<dbReference type="RefSeq" id="WP_114436636.1">
    <property type="nucleotide sequence ID" value="NZ_QPIZ01000005.1"/>
</dbReference>
<dbReference type="CDD" id="cd17574">
    <property type="entry name" value="REC_OmpR"/>
    <property type="match status" value="1"/>
</dbReference>
<sequence>MKKILYLLILIVSVTFRVGGQKSISFEYLGLSEGLSQISAISMLQDSLGRVWIGTRDGLNLYDGNNFRVFRSVPRDTSSLLGQNVLSLSQSEKHILIGTRLGLSLLNVETLKFDQYPFDEVKSVLAFRGKTMVGTSGGLFSLDKEMGKFERASEIFSVETSVNSLYKDHAGLLWICSSDGLYLYDSVYEEAAKVLSGNITAVFNDTRKRLWVGTDGQGVMLLDRQYNIVRTFSSNSGSENGNLVGDIVRDIDEDNSGNIWVGTFLGLSIIDGETFEVSNHQQNDEYPGKLLHNSIWSIMKDYQGTMWVGTYFGGVHCYNPEYQVFHRYAIMDAHGGGTGFRVIGNMLEDSENNLWIATEGGGLDYFNRKTGTFLHYTTHNGKGKSLSSNNVRALYLHNNETLFVGTHYGGLNKLDIPSGKIRHFRSEKNDSSAIQCNIVNEIIPFGSDYLLATHQGVIRFDPETEVFSHFIESEVERERVGPVIYTLFEDSFGKLWIGTEKRGVFCYDVKRGVIDNYAYSIDNKSSVSNNSISCIFEDHRFRLWVGTLGGGLNRYLREEDRFVNYLDKVGGFSGNFIYGIEESRFGNLWVATSKGLSRFDIDHEQFYYYHESNGFPLQELNQGALYLTSDGTVFVGGVHGLISFKEEDLLNNDIRFSLVFSSLYVNNSEVMPGDNTGILKKDLPFVEDITLKASQNVFTVHFSGCNYVPQHKALYQYKLEGFNEDWVEAGSRNFVTYTNLNPGDYLLKVRGVSGVEKNVIDEKVLRIHVLPPWYKTWYAILFYVLVFIALVLWVNYFYLSKARLADSLKAERQEKEKIKELNQIKLKFFTNISHEFRTPLTLITGILEAVLENTKPTARNYGRLLMVKHHALRLNNLITELLDFRKMEQGYIKLKVSENKLSDFLNNIREAFSEHAQHRQIRFDCRNCSYDGSIWFDVRQMEKVFFNLLSNAFKVVQDEVGKVSLEVIDQQGEVDIIVSDNGVGMTPEEAKYVFDRFYQTGSADLNTAKGTGIGLALTKMLVEEHGGRISIKSEKDKGTAFTISLKKGNRHFNAEELVPHKDIVPVDNAFLAEQPVPEEKMDEAPENAPLLLVVEDNEEVRRMLKSILGSQYRIIEAEDGNQGLKSAIDEQPDLIISDVMMPNLSGTEMCARLKRNIQTSHIPVILLTARTAIEYQIEGIETGADDYITKPFSVKLLKARVKNLLRNRAALQEKFRQDPAADIKELATTSIDQELVERAKAIVDAHIDDTDFDVNDFAAEMGLGRTRLYSKIKGITGQTPNNFILSIRLRTAADLLVNKSGLNVSEIAYATGFNTPRYFSRCFRDYFGVSPSNYIEKDDEV</sequence>
<evidence type="ECO:0000256" key="4">
    <source>
        <dbReference type="ARBA" id="ARBA00022679"/>
    </source>
</evidence>
<evidence type="ECO:0000256" key="9">
    <source>
        <dbReference type="PROSITE-ProRule" id="PRU00169"/>
    </source>
</evidence>
<feature type="domain" description="Histidine kinase" evidence="12">
    <location>
        <begin position="831"/>
        <end position="1049"/>
    </location>
</feature>
<evidence type="ECO:0000256" key="3">
    <source>
        <dbReference type="ARBA" id="ARBA00022553"/>
    </source>
</evidence>
<dbReference type="PROSITE" id="PS01124">
    <property type="entry name" value="HTH_ARAC_FAMILY_2"/>
    <property type="match status" value="1"/>
</dbReference>
<keyword evidence="10" id="KW-0812">Transmembrane</keyword>
<dbReference type="SUPFAM" id="SSF46689">
    <property type="entry name" value="Homeodomain-like"/>
    <property type="match status" value="1"/>
</dbReference>
<accession>A0A368V916</accession>
<evidence type="ECO:0000259" key="13">
    <source>
        <dbReference type="PROSITE" id="PS50110"/>
    </source>
</evidence>
<dbReference type="InterPro" id="IPR013783">
    <property type="entry name" value="Ig-like_fold"/>
</dbReference>
<dbReference type="InterPro" id="IPR005467">
    <property type="entry name" value="His_kinase_dom"/>
</dbReference>
<dbReference type="InterPro" id="IPR011123">
    <property type="entry name" value="Y_Y_Y"/>
</dbReference>
<dbReference type="SUPFAM" id="SSF47384">
    <property type="entry name" value="Homodimeric domain of signal transducing histidine kinase"/>
    <property type="match status" value="1"/>
</dbReference>
<keyword evidence="10" id="KW-1133">Transmembrane helix</keyword>
<evidence type="ECO:0000256" key="7">
    <source>
        <dbReference type="ARBA" id="ARBA00023125"/>
    </source>
</evidence>
<dbReference type="Pfam" id="PF07495">
    <property type="entry name" value="Y_Y_Y"/>
    <property type="match status" value="1"/>
</dbReference>
<comment type="catalytic activity">
    <reaction evidence="1">
        <text>ATP + protein L-histidine = ADP + protein N-phospho-L-histidine.</text>
        <dbReference type="EC" id="2.7.13.3"/>
    </reaction>
</comment>
<dbReference type="GO" id="GO:0000155">
    <property type="term" value="F:phosphorelay sensor kinase activity"/>
    <property type="evidence" value="ECO:0007669"/>
    <property type="project" value="InterPro"/>
</dbReference>
<evidence type="ECO:0000313" key="15">
    <source>
        <dbReference type="Proteomes" id="UP000252733"/>
    </source>
</evidence>
<evidence type="ECO:0000256" key="8">
    <source>
        <dbReference type="ARBA" id="ARBA00023163"/>
    </source>
</evidence>
<dbReference type="Gene3D" id="3.40.50.2300">
    <property type="match status" value="1"/>
</dbReference>
<dbReference type="CDD" id="cd00082">
    <property type="entry name" value="HisKA"/>
    <property type="match status" value="1"/>
</dbReference>
<dbReference type="InterPro" id="IPR018060">
    <property type="entry name" value="HTH_AraC"/>
</dbReference>